<evidence type="ECO:0000313" key="4">
    <source>
        <dbReference type="Proteomes" id="UP000308917"/>
    </source>
</evidence>
<dbReference type="SMART" id="SM00490">
    <property type="entry name" value="HELICc"/>
    <property type="match status" value="1"/>
</dbReference>
<dbReference type="InterPro" id="IPR027417">
    <property type="entry name" value="P-loop_NTPase"/>
</dbReference>
<evidence type="ECO:0000259" key="2">
    <source>
        <dbReference type="SMART" id="SM00490"/>
    </source>
</evidence>
<dbReference type="AlphaFoldDB" id="A0A4S8ETK6"/>
<keyword evidence="4" id="KW-1185">Reference proteome</keyword>
<dbReference type="GO" id="GO:0015616">
    <property type="term" value="F:DNA translocase activity"/>
    <property type="evidence" value="ECO:0007669"/>
    <property type="project" value="TreeGrafter"/>
</dbReference>
<dbReference type="Gene3D" id="3.40.50.300">
    <property type="entry name" value="P-loop containing nucleotide triphosphate hydrolases"/>
    <property type="match status" value="1"/>
</dbReference>
<dbReference type="InterPro" id="IPR014001">
    <property type="entry name" value="Helicase_ATP-bd"/>
</dbReference>
<dbReference type="GO" id="GO:0000724">
    <property type="term" value="P:double-strand break repair via homologous recombination"/>
    <property type="evidence" value="ECO:0007669"/>
    <property type="project" value="TreeGrafter"/>
</dbReference>
<keyword evidence="3" id="KW-0378">Hydrolase</keyword>
<comment type="caution">
    <text evidence="3">The sequence shown here is derived from an EMBL/GenBank/DDBJ whole genome shotgun (WGS) entry which is preliminary data.</text>
</comment>
<dbReference type="InterPro" id="IPR038718">
    <property type="entry name" value="SNF2-like_sf"/>
</dbReference>
<evidence type="ECO:0000259" key="1">
    <source>
        <dbReference type="SMART" id="SM00487"/>
    </source>
</evidence>
<dbReference type="Gene3D" id="3.40.50.10810">
    <property type="entry name" value="Tandem AAA-ATPase domain"/>
    <property type="match status" value="2"/>
</dbReference>
<dbReference type="Pfam" id="PF00271">
    <property type="entry name" value="Helicase_C"/>
    <property type="match status" value="1"/>
</dbReference>
<dbReference type="EMBL" id="STFG01000026">
    <property type="protein sequence ID" value="THT97718.1"/>
    <property type="molecule type" value="Genomic_DNA"/>
</dbReference>
<dbReference type="InterPro" id="IPR001650">
    <property type="entry name" value="Helicase_C-like"/>
</dbReference>
<proteinExistence type="predicted"/>
<dbReference type="RefSeq" id="WP_136574700.1">
    <property type="nucleotide sequence ID" value="NZ_STFG01000026.1"/>
</dbReference>
<dbReference type="OrthoDB" id="9814088at2"/>
<dbReference type="Proteomes" id="UP000308917">
    <property type="component" value="Unassembled WGS sequence"/>
</dbReference>
<gene>
    <name evidence="3" type="ORF">E9531_15590</name>
</gene>
<evidence type="ECO:0000313" key="3">
    <source>
        <dbReference type="EMBL" id="THT97718.1"/>
    </source>
</evidence>
<feature type="domain" description="Helicase C-terminal" evidence="2">
    <location>
        <begin position="709"/>
        <end position="791"/>
    </location>
</feature>
<keyword evidence="3" id="KW-0255">Endonuclease</keyword>
<name>A0A4S8ETK6_9BURK</name>
<dbReference type="InterPro" id="IPR050496">
    <property type="entry name" value="SNF2_RAD54_helicase_repair"/>
</dbReference>
<keyword evidence="3" id="KW-0540">Nuclease</keyword>
<protein>
    <submittedName>
        <fullName evidence="3">Type III restriction endonuclease subunit R</fullName>
    </submittedName>
</protein>
<dbReference type="SMART" id="SM00487">
    <property type="entry name" value="DEXDc"/>
    <property type="match status" value="1"/>
</dbReference>
<dbReference type="SUPFAM" id="SSF52540">
    <property type="entry name" value="P-loop containing nucleoside triphosphate hydrolases"/>
    <property type="match status" value="2"/>
</dbReference>
<reference evidence="3 4" key="1">
    <citation type="journal article" date="2015" name="Antonie Van Leeuwenhoek">
        <title>Lampropedia puyangensis sp. nov., isolated from symptomatic bark of Populus ? euramericana canker and emended description of Lampropedia hyalina (Ehrenberg 1832) Lee et al. 2004.</title>
        <authorList>
            <person name="Li Y."/>
            <person name="Wang T."/>
            <person name="Piao C.G."/>
            <person name="Wang L.F."/>
            <person name="Tian G.Z."/>
            <person name="Zhu T.H."/>
            <person name="Guo M.W."/>
        </authorList>
    </citation>
    <scope>NUCLEOTIDE SEQUENCE [LARGE SCALE GENOMIC DNA]</scope>
    <source>
        <strain evidence="3 4">2-bin</strain>
    </source>
</reference>
<sequence>MNKKFKGWDAVASQLHSIANGETIELNAGQRASLKALAERLPQNGVIIADEVGMGKTRIATALTNAVIHCEGRVAILTPPGLGFQWRDELRKAHVPEKTQLLRSLWQFLKKWENDIRPEGHATWLEDDVVLISHAFCNWRLGENSAYWRWALLPTLYAHWRKQHSGRYPRNFYEKKELRNKWEENAAKLAMNAAENIVQIINNTPTKHPLRMRMEELQDITPWPAALEGSEYAKNSNLRHALEQAVGLGLGAFDLVIVDEAHKSRGEDSGLNRLLNTIILPSAHARRLLMTATPVELHAGQWKQSLARAGITDDNATTAIERYSEAVTRIQKMPSDASALTAFRHAAAEYQTALSTYVLRRDKREVEAVKQYMQHSNNGKDDYRKVEQLGISASHCSPEWRQAICAAEALSFVARGSQDQSAKRLRLTIGNGHGISAILDEHLKGEGDQLLNKPQEEENSAKSSTIESFDIKKQQRIDFWKRTLTLPFQSTDSVHGDENRLFAHPAIQKAVEKIEAVCDSGEKVLVFGRFTRPMQALVRLLNARQMLRSLREGSLWPQASVHQAEVAAVQFALHEQESTDTIEDINLKLEKQYRTLEKRREEFRNHFLEVIENNWGAAHYKNDSSTGALFQALKSAPSADIAMVARAIQEYLPTPDWKVAEKITHAFGVLLSALADTEWEEADDDEGDGELDSVRVQEKLALRIERLRDEYSRTESSFARLMNGNTQPSTRRLLQQAFNRPHSNLKVLVAQSVVGREGLNLHEACRTVVLLHAEWNPGVVEQQIGRVDRINSLWEKRLNSALADKKSGMDLPKIEVYPIVFEGTYDEANWEVLMQRWDDLRAQLHGVVITPTIAEKTDDETVRLINETAPRFSLH</sequence>
<accession>A0A4S8ETK6</accession>
<feature type="domain" description="Helicase ATP-binding" evidence="1">
    <location>
        <begin position="22"/>
        <end position="323"/>
    </location>
</feature>
<dbReference type="GO" id="GO:0004519">
    <property type="term" value="F:endonuclease activity"/>
    <property type="evidence" value="ECO:0007669"/>
    <property type="project" value="UniProtKB-KW"/>
</dbReference>
<organism evidence="3 4">
    <name type="scientific">Lampropedia puyangensis</name>
    <dbReference type="NCBI Taxonomy" id="1330072"/>
    <lineage>
        <taxon>Bacteria</taxon>
        <taxon>Pseudomonadati</taxon>
        <taxon>Pseudomonadota</taxon>
        <taxon>Betaproteobacteria</taxon>
        <taxon>Burkholderiales</taxon>
        <taxon>Comamonadaceae</taxon>
        <taxon>Lampropedia</taxon>
    </lineage>
</organism>
<dbReference type="PANTHER" id="PTHR45629">
    <property type="entry name" value="SNF2/RAD54 FAMILY MEMBER"/>
    <property type="match status" value="1"/>
</dbReference>
<dbReference type="PANTHER" id="PTHR45629:SF7">
    <property type="entry name" value="DNA EXCISION REPAIR PROTEIN ERCC-6-RELATED"/>
    <property type="match status" value="1"/>
</dbReference>